<name>A0A7R9I2G1_9NEOP</name>
<reference evidence="1" key="1">
    <citation type="submission" date="2020-11" db="EMBL/GenBank/DDBJ databases">
        <authorList>
            <person name="Tran Van P."/>
        </authorList>
    </citation>
    <scope>NUCLEOTIDE SEQUENCE</scope>
</reference>
<gene>
    <name evidence="1" type="ORF">TBIB3V08_LOCUS7480</name>
</gene>
<organism evidence="1">
    <name type="scientific">Timema bartmani</name>
    <dbReference type="NCBI Taxonomy" id="61472"/>
    <lineage>
        <taxon>Eukaryota</taxon>
        <taxon>Metazoa</taxon>
        <taxon>Ecdysozoa</taxon>
        <taxon>Arthropoda</taxon>
        <taxon>Hexapoda</taxon>
        <taxon>Insecta</taxon>
        <taxon>Pterygota</taxon>
        <taxon>Neoptera</taxon>
        <taxon>Polyneoptera</taxon>
        <taxon>Phasmatodea</taxon>
        <taxon>Timematodea</taxon>
        <taxon>Timematoidea</taxon>
        <taxon>Timematidae</taxon>
        <taxon>Timema</taxon>
    </lineage>
</organism>
<dbReference type="AlphaFoldDB" id="A0A7R9I2G1"/>
<accession>A0A7R9I2G1</accession>
<protein>
    <submittedName>
        <fullName evidence="1">Uncharacterized protein</fullName>
    </submittedName>
</protein>
<dbReference type="EMBL" id="OD567096">
    <property type="protein sequence ID" value="CAD7445119.1"/>
    <property type="molecule type" value="Genomic_DNA"/>
</dbReference>
<sequence length="261" mass="26027">MHCFVFNRTRPAFGSSGGSLFGGGSSSLFGSSGAAVTPSGNLFQSSGGSSLFGGSTAGGSPGGSGAFSSGVGGSIIQTGFGAGSFSQSKPGGFGSPPAFGQSGGSSPGFGAPATFGGSPTFGGAPTFGSPAKIFGNASPAGGFGSSPSPQQSTAFENLATQNTMTFGNLAQTQGQNPGFVPPNQNVFGTAPASQPAFQSQGSSSFGSVLYTNSKYIYECVFFNHPISKPRVHPLSHHTNGPHQMIVTREPWDLVERKAPST</sequence>
<proteinExistence type="predicted"/>
<evidence type="ECO:0000313" key="1">
    <source>
        <dbReference type="EMBL" id="CAD7445119.1"/>
    </source>
</evidence>